<dbReference type="RefSeq" id="WP_086347427.1">
    <property type="nucleotide sequence ID" value="NZ_CP147247.1"/>
</dbReference>
<keyword evidence="1" id="KW-0472">Membrane</keyword>
<evidence type="ECO:0000256" key="1">
    <source>
        <dbReference type="SAM" id="Phobius"/>
    </source>
</evidence>
<dbReference type="InterPro" id="IPR021359">
    <property type="entry name" value="DUF2812"/>
</dbReference>
<evidence type="ECO:0000313" key="4">
    <source>
        <dbReference type="Proteomes" id="UP000195141"/>
    </source>
</evidence>
<keyword evidence="4" id="KW-1185">Reference proteome</keyword>
<dbReference type="Pfam" id="PF11193">
    <property type="entry name" value="DUF2812"/>
    <property type="match status" value="1"/>
</dbReference>
<feature type="transmembrane region" description="Helical" evidence="1">
    <location>
        <begin position="203"/>
        <end position="223"/>
    </location>
</feature>
<dbReference type="Proteomes" id="UP000195141">
    <property type="component" value="Chromosome"/>
</dbReference>
<dbReference type="EMBL" id="CP147247">
    <property type="protein sequence ID" value="WYJ88486.1"/>
    <property type="molecule type" value="Genomic_DNA"/>
</dbReference>
<reference evidence="3" key="2">
    <citation type="submission" date="2017-05" db="EMBL/GenBank/DDBJ databases">
        <authorList>
            <consortium name="The Broad Institute Genomics Platform"/>
            <consortium name="The Broad Institute Genomic Center for Infectious Diseases"/>
            <person name="Earl A."/>
            <person name="Manson A."/>
            <person name="Schwartman J."/>
            <person name="Gilmore M."/>
            <person name="Abouelleil A."/>
            <person name="Cao P."/>
            <person name="Chapman S."/>
            <person name="Cusick C."/>
            <person name="Shea T."/>
            <person name="Young S."/>
            <person name="Neafsey D."/>
            <person name="Nusbaum C."/>
            <person name="Birren B."/>
        </authorList>
    </citation>
    <scope>NUCLEOTIDE SEQUENCE</scope>
    <source>
        <strain evidence="3">9E7_DIV0242</strain>
    </source>
</reference>
<sequence length="229" mass="27172">MIINGKKYIFSRGVAFYSEREMEILKEQAQQGWAFQKMNGFGLLKFSKAAPENKKFSVDFFSGSKDELDEYLSIYAEAGWTYVATYKKKYFYFKADPYTPTIYSDEESYGMRMYKEWIWMFWQNLFCIPIGLIFIWLTIQMGKWDVPHTTLFISLRMFVIFFGTFFTVMPLAIIINVIFSLIIYKDRKKFYDRPEQFAKKQKYWRDIIVLMIIGAILGALMSYTGLAGF</sequence>
<gene>
    <name evidence="3" type="ORF">A5888_000205</name>
    <name evidence="2" type="ORF">A5888_000251</name>
</gene>
<reference evidence="3" key="3">
    <citation type="submission" date="2024-03" db="EMBL/GenBank/DDBJ databases">
        <title>The Genome Sequence of Enterococcus sp. DIV0242b.</title>
        <authorList>
            <consortium name="The Broad Institute Genomics Platform"/>
            <consortium name="The Broad Institute Microbial Omics Core"/>
            <consortium name="The Broad Institute Genomic Center for Infectious Diseases"/>
            <person name="Earl A."/>
            <person name="Manson A."/>
            <person name="Gilmore M."/>
            <person name="Schwartman J."/>
            <person name="Shea T."/>
            <person name="Abouelleil A."/>
            <person name="Cao P."/>
            <person name="Chapman S."/>
            <person name="Cusick C."/>
            <person name="Young S."/>
            <person name="Neafsey D."/>
            <person name="Nusbaum C."/>
            <person name="Birren B."/>
        </authorList>
    </citation>
    <scope>NUCLEOTIDE SEQUENCE</scope>
    <source>
        <strain evidence="3">9E7_DIV0242</strain>
    </source>
</reference>
<keyword evidence="1" id="KW-0812">Transmembrane</keyword>
<keyword evidence="1" id="KW-1133">Transmembrane helix</keyword>
<protein>
    <recommendedName>
        <fullName evidence="5">DUF2812 domain-containing protein</fullName>
    </recommendedName>
</protein>
<evidence type="ECO:0000313" key="3">
    <source>
        <dbReference type="EMBL" id="WYJ88486.1"/>
    </source>
</evidence>
<feature type="transmembrane region" description="Helical" evidence="1">
    <location>
        <begin position="117"/>
        <end position="139"/>
    </location>
</feature>
<name>A0A242KBK1_9ENTE</name>
<evidence type="ECO:0008006" key="5">
    <source>
        <dbReference type="Google" id="ProtNLM"/>
    </source>
</evidence>
<proteinExistence type="predicted"/>
<accession>A0A242KBK1</accession>
<reference evidence="2" key="1">
    <citation type="submission" date="2017-05" db="EMBL/GenBank/DDBJ databases">
        <title>The Genome Sequence of Enterococcus sp. 9E7_DIV0242.</title>
        <authorList>
            <consortium name="The Broad Institute Genomics Platform"/>
            <consortium name="The Broad Institute Genomic Center for Infectious Diseases"/>
            <person name="Earl A."/>
            <person name="Manson A."/>
            <person name="Schwartman J."/>
            <person name="Gilmore M."/>
            <person name="Abouelleil A."/>
            <person name="Cao P."/>
            <person name="Chapman S."/>
            <person name="Cusick C."/>
            <person name="Shea T."/>
            <person name="Young S."/>
            <person name="Neafsey D."/>
            <person name="Nusbaum C."/>
            <person name="Birren B."/>
        </authorList>
    </citation>
    <scope>NUCLEOTIDE SEQUENCE [LARGE SCALE GENOMIC DNA]</scope>
    <source>
        <strain evidence="2">9E7_DIV0242</strain>
    </source>
</reference>
<dbReference type="OrthoDB" id="1928173at2"/>
<evidence type="ECO:0000313" key="2">
    <source>
        <dbReference type="EMBL" id="OTP18437.1"/>
    </source>
</evidence>
<dbReference type="EMBL" id="NGMM01000001">
    <property type="protein sequence ID" value="OTP18437.1"/>
    <property type="molecule type" value="Genomic_DNA"/>
</dbReference>
<feature type="transmembrane region" description="Helical" evidence="1">
    <location>
        <begin position="159"/>
        <end position="183"/>
    </location>
</feature>
<dbReference type="AlphaFoldDB" id="A0A242KBK1"/>
<organism evidence="2">
    <name type="scientific">Candidatus Enterococcus clewellii</name>
    <dbReference type="NCBI Taxonomy" id="1834193"/>
    <lineage>
        <taxon>Bacteria</taxon>
        <taxon>Bacillati</taxon>
        <taxon>Bacillota</taxon>
        <taxon>Bacilli</taxon>
        <taxon>Lactobacillales</taxon>
        <taxon>Enterococcaceae</taxon>
        <taxon>Enterococcus</taxon>
    </lineage>
</organism>